<dbReference type="EMBL" id="VLLB01000001">
    <property type="protein sequence ID" value="TWI70102.1"/>
    <property type="molecule type" value="Genomic_DNA"/>
</dbReference>
<evidence type="ECO:0000313" key="3">
    <source>
        <dbReference type="Proteomes" id="UP000318431"/>
    </source>
</evidence>
<gene>
    <name evidence="2" type="ORF">IP91_01182</name>
</gene>
<dbReference type="InterPro" id="IPR036182">
    <property type="entry name" value="PCuAC_sf"/>
</dbReference>
<protein>
    <recommendedName>
        <fullName evidence="4">Copper chaperone PCu(A)C</fullName>
    </recommendedName>
</protein>
<evidence type="ECO:0008006" key="4">
    <source>
        <dbReference type="Google" id="ProtNLM"/>
    </source>
</evidence>
<dbReference type="InterPro" id="IPR007410">
    <property type="entry name" value="LpqE-like"/>
</dbReference>
<feature type="chain" id="PRO_5021929426" description="Copper chaperone PCu(A)C" evidence="1">
    <location>
        <begin position="24"/>
        <end position="153"/>
    </location>
</feature>
<reference evidence="2 3" key="1">
    <citation type="journal article" date="2015" name="Stand. Genomic Sci.">
        <title>Genomic Encyclopedia of Bacterial and Archaeal Type Strains, Phase III: the genomes of soil and plant-associated and newly described type strains.</title>
        <authorList>
            <person name="Whitman W.B."/>
            <person name="Woyke T."/>
            <person name="Klenk H.P."/>
            <person name="Zhou Y."/>
            <person name="Lilburn T.G."/>
            <person name="Beck B.J."/>
            <person name="De Vos P."/>
            <person name="Vandamme P."/>
            <person name="Eisen J.A."/>
            <person name="Garrity G."/>
            <person name="Hugenholtz P."/>
            <person name="Kyrpides N.C."/>
        </authorList>
    </citation>
    <scope>NUCLEOTIDE SEQUENCE [LARGE SCALE GENOMIC DNA]</scope>
    <source>
        <strain evidence="2 3">CGMCC 1.10822</strain>
    </source>
</reference>
<dbReference type="PANTHER" id="PTHR36302">
    <property type="entry name" value="BLR7088 PROTEIN"/>
    <property type="match status" value="1"/>
</dbReference>
<comment type="caution">
    <text evidence="2">The sequence shown here is derived from an EMBL/GenBank/DDBJ whole genome shotgun (WGS) entry which is preliminary data.</text>
</comment>
<dbReference type="AlphaFoldDB" id="A0A562RM53"/>
<sequence length="153" mass="16216">MKQMFTAATLAALALGAATPVLAQVTVSDAWARGTVAAARSSGAFMRIESKQDARLVEIQTPVATGELHQMAMQGDRMTMARVDGIDLPAGKPVDLAPGGYHVMLMGLKRQLKEGDTVPLTLVIEKNGKRENVAVQATVKPLTYVAPASPPRH</sequence>
<evidence type="ECO:0000256" key="1">
    <source>
        <dbReference type="SAM" id="SignalP"/>
    </source>
</evidence>
<dbReference type="Proteomes" id="UP000318431">
    <property type="component" value="Unassembled WGS sequence"/>
</dbReference>
<evidence type="ECO:0000313" key="2">
    <source>
        <dbReference type="EMBL" id="TWI70102.1"/>
    </source>
</evidence>
<dbReference type="PANTHER" id="PTHR36302:SF1">
    <property type="entry name" value="COPPER CHAPERONE PCU(A)C"/>
    <property type="match status" value="1"/>
</dbReference>
<organism evidence="2 3">
    <name type="scientific">Pseudoduganella lurida</name>
    <dbReference type="NCBI Taxonomy" id="1036180"/>
    <lineage>
        <taxon>Bacteria</taxon>
        <taxon>Pseudomonadati</taxon>
        <taxon>Pseudomonadota</taxon>
        <taxon>Betaproteobacteria</taxon>
        <taxon>Burkholderiales</taxon>
        <taxon>Oxalobacteraceae</taxon>
        <taxon>Telluria group</taxon>
        <taxon>Pseudoduganella</taxon>
    </lineage>
</organism>
<dbReference type="Gene3D" id="2.60.40.1890">
    <property type="entry name" value="PCu(A)C copper chaperone"/>
    <property type="match status" value="1"/>
</dbReference>
<name>A0A562RM53_9BURK</name>
<feature type="signal peptide" evidence="1">
    <location>
        <begin position="1"/>
        <end position="23"/>
    </location>
</feature>
<proteinExistence type="predicted"/>
<dbReference type="SUPFAM" id="SSF110087">
    <property type="entry name" value="DR1885-like metal-binding protein"/>
    <property type="match status" value="1"/>
</dbReference>
<dbReference type="RefSeq" id="WP_145647795.1">
    <property type="nucleotide sequence ID" value="NZ_VLLB01000001.1"/>
</dbReference>
<dbReference type="InterPro" id="IPR058248">
    <property type="entry name" value="Lxx211020-like"/>
</dbReference>
<dbReference type="Pfam" id="PF04314">
    <property type="entry name" value="PCuAC"/>
    <property type="match status" value="1"/>
</dbReference>
<dbReference type="OrthoDB" id="9796962at2"/>
<keyword evidence="1" id="KW-0732">Signal</keyword>
<keyword evidence="3" id="KW-1185">Reference proteome</keyword>
<accession>A0A562RM53</accession>